<evidence type="ECO:0000259" key="2">
    <source>
        <dbReference type="Pfam" id="PF25091"/>
    </source>
</evidence>
<dbReference type="GO" id="GO:0003006">
    <property type="term" value="P:developmental process involved in reproduction"/>
    <property type="evidence" value="ECO:0007669"/>
    <property type="project" value="TreeGrafter"/>
</dbReference>
<dbReference type="PANTHER" id="PTHR35489">
    <property type="entry name" value="TITAN9"/>
    <property type="match status" value="1"/>
</dbReference>
<keyword evidence="4" id="KW-1185">Reference proteome</keyword>
<feature type="coiled-coil region" evidence="1">
    <location>
        <begin position="17"/>
        <end position="130"/>
    </location>
</feature>
<protein>
    <recommendedName>
        <fullName evidence="2">DUF7806 domain-containing protein</fullName>
    </recommendedName>
</protein>
<accession>A0A444ZLH4</accession>
<dbReference type="PANTHER" id="PTHR35489:SF2">
    <property type="entry name" value="TITAN9"/>
    <property type="match status" value="1"/>
</dbReference>
<feature type="domain" description="DUF7806" evidence="2">
    <location>
        <begin position="225"/>
        <end position="319"/>
    </location>
</feature>
<dbReference type="Pfam" id="PF25091">
    <property type="entry name" value="DUF7806"/>
    <property type="match status" value="1"/>
</dbReference>
<name>A0A444ZLH4_ARAHY</name>
<dbReference type="InterPro" id="IPR056708">
    <property type="entry name" value="DUF7806"/>
</dbReference>
<gene>
    <name evidence="3" type="ORF">Ahy_B04g071764</name>
</gene>
<evidence type="ECO:0000313" key="3">
    <source>
        <dbReference type="EMBL" id="RYR15030.1"/>
    </source>
</evidence>
<dbReference type="AlphaFoldDB" id="A0A444ZLH4"/>
<comment type="caution">
    <text evidence="3">The sequence shown here is derived from an EMBL/GenBank/DDBJ whole genome shotgun (WGS) entry which is preliminary data.</text>
</comment>
<dbReference type="EMBL" id="SDMP01000014">
    <property type="protein sequence ID" value="RYR15030.1"/>
    <property type="molecule type" value="Genomic_DNA"/>
</dbReference>
<reference evidence="3 4" key="1">
    <citation type="submission" date="2019-01" db="EMBL/GenBank/DDBJ databases">
        <title>Sequencing of cultivated peanut Arachis hypogaea provides insights into genome evolution and oil improvement.</title>
        <authorList>
            <person name="Chen X."/>
        </authorList>
    </citation>
    <scope>NUCLEOTIDE SEQUENCE [LARGE SCALE GENOMIC DNA]</scope>
    <source>
        <strain evidence="4">cv. Fuhuasheng</strain>
        <tissue evidence="3">Leaves</tissue>
    </source>
</reference>
<evidence type="ECO:0000256" key="1">
    <source>
        <dbReference type="SAM" id="Coils"/>
    </source>
</evidence>
<dbReference type="Proteomes" id="UP000289738">
    <property type="component" value="Chromosome B04"/>
</dbReference>
<dbReference type="OrthoDB" id="759501at2759"/>
<proteinExistence type="predicted"/>
<keyword evidence="1" id="KW-0175">Coiled coil</keyword>
<dbReference type="STRING" id="3818.A0A444ZLH4"/>
<sequence length="322" mass="37065">MPEVPASASLADPDCSVEKMSNLYRKLYDKYTKLKNRKLLEFDELNKEQEVKFMKFLSAAEELIEDLKNENVQLHDQLNELRSEVSSVRLAKLKEVADYQNLFLEEKKKNEALTEEVEKLLQQQQERTSRVLSNSKVMIENGQLKPISNSSERSSTRMTRKRSWQAALENETSFISAENREDDSVVRVSMQNMHKEMASGKKQLLESCTNVNDKLGVASVQSDNCNWLIQELFEHALGMKLSADYQTGTISLSALHQSSGYSFTLTWISKAPEEEAELLYHVLSLGTFERVAPEWMREDIIFSPTMCSIFFERVSHVIKLHH</sequence>
<evidence type="ECO:0000313" key="4">
    <source>
        <dbReference type="Proteomes" id="UP000289738"/>
    </source>
</evidence>
<organism evidence="3 4">
    <name type="scientific">Arachis hypogaea</name>
    <name type="common">Peanut</name>
    <dbReference type="NCBI Taxonomy" id="3818"/>
    <lineage>
        <taxon>Eukaryota</taxon>
        <taxon>Viridiplantae</taxon>
        <taxon>Streptophyta</taxon>
        <taxon>Embryophyta</taxon>
        <taxon>Tracheophyta</taxon>
        <taxon>Spermatophyta</taxon>
        <taxon>Magnoliopsida</taxon>
        <taxon>eudicotyledons</taxon>
        <taxon>Gunneridae</taxon>
        <taxon>Pentapetalae</taxon>
        <taxon>rosids</taxon>
        <taxon>fabids</taxon>
        <taxon>Fabales</taxon>
        <taxon>Fabaceae</taxon>
        <taxon>Papilionoideae</taxon>
        <taxon>50 kb inversion clade</taxon>
        <taxon>dalbergioids sensu lato</taxon>
        <taxon>Dalbergieae</taxon>
        <taxon>Pterocarpus clade</taxon>
        <taxon>Arachis</taxon>
    </lineage>
</organism>